<proteinExistence type="predicted"/>
<feature type="region of interest" description="Disordered" evidence="1">
    <location>
        <begin position="211"/>
        <end position="235"/>
    </location>
</feature>
<keyword evidence="2" id="KW-0732">Signal</keyword>
<evidence type="ECO:0000256" key="1">
    <source>
        <dbReference type="SAM" id="MobiDB-lite"/>
    </source>
</evidence>
<organism evidence="4 5">
    <name type="scientific">Caballeronia arvi</name>
    <dbReference type="NCBI Taxonomy" id="1777135"/>
    <lineage>
        <taxon>Bacteria</taxon>
        <taxon>Pseudomonadati</taxon>
        <taxon>Pseudomonadota</taxon>
        <taxon>Betaproteobacteria</taxon>
        <taxon>Burkholderiales</taxon>
        <taxon>Burkholderiaceae</taxon>
        <taxon>Caballeronia</taxon>
    </lineage>
</organism>
<name>A0A158K0Q7_9BURK</name>
<dbReference type="OrthoDB" id="8963548at2"/>
<sequence>MKKTAIYGALLLALPGCAGQQAQPAPFVYADFVSAKELPYDSPPQVIYRIDDHRFISLERYRDCQHGETFYNDTLQGIRKSFGRGFRENYQGRLIIADSTGKNLAFPASLPPHTACNDRGCTMYIAVSTDGGRTVQSIRYMRSFDPFSDSKDFTIIVSEDALYVGEKISDTTGKMSVDKHPLIPGYRYGEGGPLPEGRKIERGVALPVGLRTPSGQDRYSCDASIRPTNPDAPLK</sequence>
<evidence type="ECO:0000259" key="3">
    <source>
        <dbReference type="Pfam" id="PF24316"/>
    </source>
</evidence>
<comment type="caution">
    <text evidence="4">The sequence shown here is derived from an EMBL/GenBank/DDBJ whole genome shotgun (WGS) entry which is preliminary data.</text>
</comment>
<gene>
    <name evidence="4" type="ORF">AWB74_04709</name>
</gene>
<protein>
    <recommendedName>
        <fullName evidence="3">Tli3-like domain-containing protein</fullName>
    </recommendedName>
</protein>
<evidence type="ECO:0000256" key="2">
    <source>
        <dbReference type="SAM" id="SignalP"/>
    </source>
</evidence>
<reference evidence="4" key="1">
    <citation type="submission" date="2016-01" db="EMBL/GenBank/DDBJ databases">
        <authorList>
            <person name="Peeters C."/>
        </authorList>
    </citation>
    <scope>NUCLEOTIDE SEQUENCE [LARGE SCALE GENOMIC DNA]</scope>
    <source>
        <strain evidence="4">LMG 29317</strain>
    </source>
</reference>
<dbReference type="EMBL" id="FCOM02000023">
    <property type="protein sequence ID" value="SAL74774.1"/>
    <property type="molecule type" value="Genomic_DNA"/>
</dbReference>
<accession>A0A158K0Q7</accession>
<dbReference type="Proteomes" id="UP000055019">
    <property type="component" value="Unassembled WGS sequence"/>
</dbReference>
<feature type="domain" description="Tli3-like" evidence="3">
    <location>
        <begin position="40"/>
        <end position="165"/>
    </location>
</feature>
<dbReference type="AlphaFoldDB" id="A0A158K0Q7"/>
<evidence type="ECO:0000313" key="4">
    <source>
        <dbReference type="EMBL" id="SAL74774.1"/>
    </source>
</evidence>
<feature type="signal peptide" evidence="2">
    <location>
        <begin position="1"/>
        <end position="18"/>
    </location>
</feature>
<feature type="chain" id="PRO_5007627532" description="Tli3-like domain-containing protein" evidence="2">
    <location>
        <begin position="19"/>
        <end position="235"/>
    </location>
</feature>
<evidence type="ECO:0000313" key="5">
    <source>
        <dbReference type="Proteomes" id="UP000055019"/>
    </source>
</evidence>
<dbReference type="Pfam" id="PF24316">
    <property type="entry name" value="Tli3"/>
    <property type="match status" value="1"/>
</dbReference>
<keyword evidence="5" id="KW-1185">Reference proteome</keyword>
<dbReference type="RefSeq" id="WP_061149104.1">
    <property type="nucleotide sequence ID" value="NZ_FCOM02000023.1"/>
</dbReference>
<dbReference type="InterPro" id="IPR057562">
    <property type="entry name" value="Tli3-like_dom"/>
</dbReference>